<reference evidence="8" key="1">
    <citation type="submission" date="2022-10" db="EMBL/GenBank/DDBJ databases">
        <title>Novel sulphate-reducing endosymbionts in the free-living metamonad Anaeramoeba.</title>
        <authorList>
            <person name="Jerlstrom-Hultqvist J."/>
            <person name="Cepicka I."/>
            <person name="Gallot-Lavallee L."/>
            <person name="Salas-Leiva D."/>
            <person name="Curtis B.A."/>
            <person name="Zahonova K."/>
            <person name="Pipaliya S."/>
            <person name="Dacks J."/>
            <person name="Roger A.J."/>
        </authorList>
    </citation>
    <scope>NUCLEOTIDE SEQUENCE</scope>
    <source>
        <strain evidence="8">BMAN</strain>
    </source>
</reference>
<feature type="compositionally biased region" description="Low complexity" evidence="6">
    <location>
        <begin position="255"/>
        <end position="266"/>
    </location>
</feature>
<comment type="similarity">
    <text evidence="2">Belongs to the RER1 family.</text>
</comment>
<gene>
    <name evidence="8" type="ORF">M0811_04468</name>
</gene>
<protein>
    <submittedName>
        <fullName evidence="8">Protein rer1</fullName>
    </submittedName>
</protein>
<feature type="transmembrane region" description="Helical" evidence="7">
    <location>
        <begin position="49"/>
        <end position="67"/>
    </location>
</feature>
<evidence type="ECO:0000256" key="1">
    <source>
        <dbReference type="ARBA" id="ARBA00004141"/>
    </source>
</evidence>
<dbReference type="PANTHER" id="PTHR10743:SF0">
    <property type="entry name" value="PROTEIN RER1"/>
    <property type="match status" value="1"/>
</dbReference>
<dbReference type="Proteomes" id="UP001149090">
    <property type="component" value="Unassembled WGS sequence"/>
</dbReference>
<dbReference type="InterPro" id="IPR004932">
    <property type="entry name" value="Rer1"/>
</dbReference>
<evidence type="ECO:0000313" key="9">
    <source>
        <dbReference type="Proteomes" id="UP001149090"/>
    </source>
</evidence>
<evidence type="ECO:0000256" key="7">
    <source>
        <dbReference type="SAM" id="Phobius"/>
    </source>
</evidence>
<name>A0A9Q0LV25_ANAIG</name>
<feature type="transmembrane region" description="Helical" evidence="7">
    <location>
        <begin position="116"/>
        <end position="134"/>
    </location>
</feature>
<keyword evidence="9" id="KW-1185">Reference proteome</keyword>
<dbReference type="EMBL" id="JAPDFW010000033">
    <property type="protein sequence ID" value="KAJ5079447.1"/>
    <property type="molecule type" value="Genomic_DNA"/>
</dbReference>
<dbReference type="AlphaFoldDB" id="A0A9Q0LV25"/>
<evidence type="ECO:0000256" key="3">
    <source>
        <dbReference type="ARBA" id="ARBA00022692"/>
    </source>
</evidence>
<feature type="transmembrane region" description="Helical" evidence="7">
    <location>
        <begin position="140"/>
        <end position="158"/>
    </location>
</feature>
<organism evidence="8 9">
    <name type="scientific">Anaeramoeba ignava</name>
    <name type="common">Anaerobic marine amoeba</name>
    <dbReference type="NCBI Taxonomy" id="1746090"/>
    <lineage>
        <taxon>Eukaryota</taxon>
        <taxon>Metamonada</taxon>
        <taxon>Anaeramoebidae</taxon>
        <taxon>Anaeramoeba</taxon>
    </lineage>
</organism>
<dbReference type="OMA" id="CEESNKW"/>
<evidence type="ECO:0000256" key="6">
    <source>
        <dbReference type="SAM" id="MobiDB-lite"/>
    </source>
</evidence>
<feature type="region of interest" description="Disordered" evidence="6">
    <location>
        <begin position="203"/>
        <end position="238"/>
    </location>
</feature>
<keyword evidence="5 7" id="KW-0472">Membrane</keyword>
<dbReference type="Pfam" id="PF03248">
    <property type="entry name" value="Rer1"/>
    <property type="match status" value="1"/>
</dbReference>
<comment type="caution">
    <text evidence="8">The sequence shown here is derived from an EMBL/GenBank/DDBJ whole genome shotgun (WGS) entry which is preliminary data.</text>
</comment>
<dbReference type="GO" id="GO:0006890">
    <property type="term" value="P:retrograde vesicle-mediated transport, Golgi to endoplasmic reticulum"/>
    <property type="evidence" value="ECO:0007669"/>
    <property type="project" value="TreeGrafter"/>
</dbReference>
<dbReference type="PANTHER" id="PTHR10743">
    <property type="entry name" value="PROTEIN RER1"/>
    <property type="match status" value="1"/>
</dbReference>
<evidence type="ECO:0000313" key="8">
    <source>
        <dbReference type="EMBL" id="KAJ5079447.1"/>
    </source>
</evidence>
<feature type="transmembrane region" description="Helical" evidence="7">
    <location>
        <begin position="20"/>
        <end position="43"/>
    </location>
</feature>
<keyword evidence="3 7" id="KW-0812">Transmembrane</keyword>
<feature type="region of interest" description="Disordered" evidence="6">
    <location>
        <begin position="252"/>
        <end position="280"/>
    </location>
</feature>
<dbReference type="GO" id="GO:0000139">
    <property type="term" value="C:Golgi membrane"/>
    <property type="evidence" value="ECO:0007669"/>
    <property type="project" value="TreeGrafter"/>
</dbReference>
<dbReference type="GO" id="GO:0005783">
    <property type="term" value="C:endoplasmic reticulum"/>
    <property type="evidence" value="ECO:0007669"/>
    <property type="project" value="GOC"/>
</dbReference>
<accession>A0A9Q0LV25</accession>
<keyword evidence="4 7" id="KW-1133">Transmembrane helix</keyword>
<evidence type="ECO:0000256" key="4">
    <source>
        <dbReference type="ARBA" id="ARBA00022989"/>
    </source>
</evidence>
<dbReference type="OrthoDB" id="448250at2759"/>
<dbReference type="GO" id="GO:0006621">
    <property type="term" value="P:protein retention in ER lumen"/>
    <property type="evidence" value="ECO:0007669"/>
    <property type="project" value="TreeGrafter"/>
</dbReference>
<proteinExistence type="inferred from homology"/>
<sequence>MQNFFQKITRKYQRIRDIFVPLTILRWIIASILFIIFFIRVIYLEKFFVISYCLGVFLLNYFISFLTPQIDPEIAKQDEEDSNELEIEEKEIKINLPTHSNDEFKPFMRKLPEYKFWEKTFYAIFISIISTFFPSLDFPAYWPMLLIYFLLLFVLSMRNQISHMIKYRYIPFNLKKKKYSQNKKSSENFPEFKKSVPQIEEVNPQQNPYSTNFSENTPNSFTPLNPSNHPNQTIRPLTPSVTSARTSLLYKKRQPNFSSFSSPNSPVQDKLNPQIKSKLK</sequence>
<comment type="subcellular location">
    <subcellularLocation>
        <location evidence="1">Membrane</location>
        <topology evidence="1">Multi-pass membrane protein</topology>
    </subcellularLocation>
</comment>
<evidence type="ECO:0000256" key="5">
    <source>
        <dbReference type="ARBA" id="ARBA00023136"/>
    </source>
</evidence>
<evidence type="ECO:0000256" key="2">
    <source>
        <dbReference type="ARBA" id="ARBA00006070"/>
    </source>
</evidence>